<keyword evidence="2" id="KW-1185">Reference proteome</keyword>
<dbReference type="OrthoDB" id="16434at2759"/>
<name>A0A2U1Q711_ARTAN</name>
<keyword evidence="1" id="KW-0689">Ribosomal protein</keyword>
<reference evidence="1 2" key="1">
    <citation type="journal article" date="2018" name="Mol. Plant">
        <title>The genome of Artemisia annua provides insight into the evolution of Asteraceae family and artemisinin biosynthesis.</title>
        <authorList>
            <person name="Shen Q."/>
            <person name="Zhang L."/>
            <person name="Liao Z."/>
            <person name="Wang S."/>
            <person name="Yan T."/>
            <person name="Shi P."/>
            <person name="Liu M."/>
            <person name="Fu X."/>
            <person name="Pan Q."/>
            <person name="Wang Y."/>
            <person name="Lv Z."/>
            <person name="Lu X."/>
            <person name="Zhang F."/>
            <person name="Jiang W."/>
            <person name="Ma Y."/>
            <person name="Chen M."/>
            <person name="Hao X."/>
            <person name="Li L."/>
            <person name="Tang Y."/>
            <person name="Lv G."/>
            <person name="Zhou Y."/>
            <person name="Sun X."/>
            <person name="Brodelius P.E."/>
            <person name="Rose J.K.C."/>
            <person name="Tang K."/>
        </authorList>
    </citation>
    <scope>NUCLEOTIDE SEQUENCE [LARGE SCALE GENOMIC DNA]</scope>
    <source>
        <strain evidence="2">cv. Huhao1</strain>
        <tissue evidence="1">Leaf</tissue>
    </source>
</reference>
<proteinExistence type="predicted"/>
<gene>
    <name evidence="1" type="ORF">CTI12_AA067420</name>
</gene>
<dbReference type="AlphaFoldDB" id="A0A2U1Q711"/>
<dbReference type="Proteomes" id="UP000245207">
    <property type="component" value="Unassembled WGS sequence"/>
</dbReference>
<comment type="caution">
    <text evidence="1">The sequence shown here is derived from an EMBL/GenBank/DDBJ whole genome shotgun (WGS) entry which is preliminary data.</text>
</comment>
<dbReference type="PANTHER" id="PTHR35316">
    <property type="entry name" value="28S RIBOSOMAL S34 PROTEIN"/>
    <property type="match status" value="1"/>
</dbReference>
<dbReference type="STRING" id="35608.A0A2U1Q711"/>
<sequence>MSFSILKRGYMDGKHGKAWGIVHKDGVPAADAPKKISGVHKRCWKESTQD</sequence>
<keyword evidence="1" id="KW-0687">Ribonucleoprotein</keyword>
<evidence type="ECO:0000313" key="1">
    <source>
        <dbReference type="EMBL" id="PWA93778.1"/>
    </source>
</evidence>
<dbReference type="GO" id="GO:0005840">
    <property type="term" value="C:ribosome"/>
    <property type="evidence" value="ECO:0007669"/>
    <property type="project" value="UniProtKB-KW"/>
</dbReference>
<accession>A0A2U1Q711</accession>
<dbReference type="PANTHER" id="PTHR35316:SF1">
    <property type="entry name" value="28S RIBOSOMAL S34 PROTEIN"/>
    <property type="match status" value="1"/>
</dbReference>
<organism evidence="1 2">
    <name type="scientific">Artemisia annua</name>
    <name type="common">Sweet wormwood</name>
    <dbReference type="NCBI Taxonomy" id="35608"/>
    <lineage>
        <taxon>Eukaryota</taxon>
        <taxon>Viridiplantae</taxon>
        <taxon>Streptophyta</taxon>
        <taxon>Embryophyta</taxon>
        <taxon>Tracheophyta</taxon>
        <taxon>Spermatophyta</taxon>
        <taxon>Magnoliopsida</taxon>
        <taxon>eudicotyledons</taxon>
        <taxon>Gunneridae</taxon>
        <taxon>Pentapetalae</taxon>
        <taxon>asterids</taxon>
        <taxon>campanulids</taxon>
        <taxon>Asterales</taxon>
        <taxon>Asteraceae</taxon>
        <taxon>Asteroideae</taxon>
        <taxon>Anthemideae</taxon>
        <taxon>Artemisiinae</taxon>
        <taxon>Artemisia</taxon>
    </lineage>
</organism>
<protein>
    <submittedName>
        <fullName evidence="1">28S ribosomal protein S34</fullName>
    </submittedName>
</protein>
<dbReference type="EMBL" id="PKPP01000357">
    <property type="protein sequence ID" value="PWA93778.1"/>
    <property type="molecule type" value="Genomic_DNA"/>
</dbReference>
<evidence type="ECO:0000313" key="2">
    <source>
        <dbReference type="Proteomes" id="UP000245207"/>
    </source>
</evidence>